<evidence type="ECO:0000256" key="7">
    <source>
        <dbReference type="ARBA" id="ARBA00022801"/>
    </source>
</evidence>
<keyword evidence="5" id="KW-0479">Metal-binding</keyword>
<dbReference type="Proteomes" id="UP001589890">
    <property type="component" value="Unassembled WGS sequence"/>
</dbReference>
<dbReference type="EMBL" id="JBHLTC010000002">
    <property type="protein sequence ID" value="MFC0623118.1"/>
    <property type="molecule type" value="Genomic_DNA"/>
</dbReference>
<evidence type="ECO:0000256" key="13">
    <source>
        <dbReference type="SAM" id="MobiDB-lite"/>
    </source>
</evidence>
<keyword evidence="3" id="KW-0515">Mutator protein</keyword>
<evidence type="ECO:0000313" key="15">
    <source>
        <dbReference type="EMBL" id="MFC0623118.1"/>
    </source>
</evidence>
<comment type="cofactor">
    <cofactor evidence="1">
        <name>Mg(2+)</name>
        <dbReference type="ChEBI" id="CHEBI:18420"/>
    </cofactor>
</comment>
<reference evidence="15 16" key="1">
    <citation type="submission" date="2024-09" db="EMBL/GenBank/DDBJ databases">
        <authorList>
            <person name="Sun Q."/>
            <person name="Mori K."/>
        </authorList>
    </citation>
    <scope>NUCLEOTIDE SEQUENCE [LARGE SCALE GENOMIC DNA]</scope>
    <source>
        <strain evidence="15 16">CGMCC 1.15906</strain>
    </source>
</reference>
<dbReference type="PANTHER" id="PTHR47707">
    <property type="entry name" value="8-OXO-DGTP DIPHOSPHATASE"/>
    <property type="match status" value="1"/>
</dbReference>
<organism evidence="15 16">
    <name type="scientific">Kribbella deserti</name>
    <dbReference type="NCBI Taxonomy" id="1926257"/>
    <lineage>
        <taxon>Bacteria</taxon>
        <taxon>Bacillati</taxon>
        <taxon>Actinomycetota</taxon>
        <taxon>Actinomycetes</taxon>
        <taxon>Propionibacteriales</taxon>
        <taxon>Kribbellaceae</taxon>
        <taxon>Kribbella</taxon>
    </lineage>
</organism>
<keyword evidence="4" id="KW-0235">DNA replication</keyword>
<dbReference type="InterPro" id="IPR015797">
    <property type="entry name" value="NUDIX_hydrolase-like_dom_sf"/>
</dbReference>
<evidence type="ECO:0000256" key="5">
    <source>
        <dbReference type="ARBA" id="ARBA00022723"/>
    </source>
</evidence>
<dbReference type="InterPro" id="IPR020476">
    <property type="entry name" value="Nudix_hydrolase"/>
</dbReference>
<keyword evidence="7 12" id="KW-0378">Hydrolase</keyword>
<sequence>MHKVVIGALVTGRRVLLAHRSPNKLAYPGVWDLPGGVVETGESELEALARELNEELGVKIATSSVSQLGRVEAGPAEDPAHVSAAASRPADERGLTPWNASVLPKFKNGYLAVGKQSGYRRE</sequence>
<keyword evidence="8" id="KW-0460">Magnesium</keyword>
<feature type="region of interest" description="Disordered" evidence="13">
    <location>
        <begin position="71"/>
        <end position="97"/>
    </location>
</feature>
<dbReference type="InterPro" id="IPR000086">
    <property type="entry name" value="NUDIX_hydrolase_dom"/>
</dbReference>
<dbReference type="EC" id="3.6.1.55" evidence="11"/>
<dbReference type="Pfam" id="PF00293">
    <property type="entry name" value="NUDIX"/>
    <property type="match status" value="1"/>
</dbReference>
<evidence type="ECO:0000313" key="16">
    <source>
        <dbReference type="Proteomes" id="UP001589890"/>
    </source>
</evidence>
<gene>
    <name evidence="15" type="ORF">ACFFGN_03535</name>
</gene>
<dbReference type="SUPFAM" id="SSF55811">
    <property type="entry name" value="Nudix"/>
    <property type="match status" value="1"/>
</dbReference>
<evidence type="ECO:0000256" key="9">
    <source>
        <dbReference type="ARBA" id="ARBA00023204"/>
    </source>
</evidence>
<keyword evidence="16" id="KW-1185">Reference proteome</keyword>
<comment type="similarity">
    <text evidence="2 12">Belongs to the Nudix hydrolase family.</text>
</comment>
<evidence type="ECO:0000256" key="11">
    <source>
        <dbReference type="ARBA" id="ARBA00038905"/>
    </source>
</evidence>
<dbReference type="InterPro" id="IPR020084">
    <property type="entry name" value="NUDIX_hydrolase_CS"/>
</dbReference>
<comment type="catalytic activity">
    <reaction evidence="10">
        <text>8-oxo-dGTP + H2O = 8-oxo-dGMP + diphosphate + H(+)</text>
        <dbReference type="Rhea" id="RHEA:31575"/>
        <dbReference type="ChEBI" id="CHEBI:15377"/>
        <dbReference type="ChEBI" id="CHEBI:15378"/>
        <dbReference type="ChEBI" id="CHEBI:33019"/>
        <dbReference type="ChEBI" id="CHEBI:63224"/>
        <dbReference type="ChEBI" id="CHEBI:77896"/>
        <dbReference type="EC" id="3.6.1.55"/>
    </reaction>
</comment>
<dbReference type="Gene3D" id="3.90.79.10">
    <property type="entry name" value="Nucleoside Triphosphate Pyrophosphohydrolase"/>
    <property type="match status" value="1"/>
</dbReference>
<dbReference type="PROSITE" id="PS51462">
    <property type="entry name" value="NUDIX"/>
    <property type="match status" value="1"/>
</dbReference>
<dbReference type="PROSITE" id="PS00893">
    <property type="entry name" value="NUDIX_BOX"/>
    <property type="match status" value="1"/>
</dbReference>
<dbReference type="PRINTS" id="PR00502">
    <property type="entry name" value="NUDIXFAMILY"/>
</dbReference>
<evidence type="ECO:0000256" key="12">
    <source>
        <dbReference type="RuleBase" id="RU003476"/>
    </source>
</evidence>
<evidence type="ECO:0000259" key="14">
    <source>
        <dbReference type="PROSITE" id="PS51462"/>
    </source>
</evidence>
<comment type="caution">
    <text evidence="15">The sequence shown here is derived from an EMBL/GenBank/DDBJ whole genome shotgun (WGS) entry which is preliminary data.</text>
</comment>
<evidence type="ECO:0000256" key="3">
    <source>
        <dbReference type="ARBA" id="ARBA00022457"/>
    </source>
</evidence>
<name>A0ABV6QFY8_9ACTN</name>
<keyword evidence="6" id="KW-0227">DNA damage</keyword>
<dbReference type="PANTHER" id="PTHR47707:SF1">
    <property type="entry name" value="NUDIX HYDROLASE FAMILY PROTEIN"/>
    <property type="match status" value="1"/>
</dbReference>
<evidence type="ECO:0000256" key="2">
    <source>
        <dbReference type="ARBA" id="ARBA00005582"/>
    </source>
</evidence>
<evidence type="ECO:0000256" key="8">
    <source>
        <dbReference type="ARBA" id="ARBA00022842"/>
    </source>
</evidence>
<dbReference type="InterPro" id="IPR047127">
    <property type="entry name" value="MutT-like"/>
</dbReference>
<protein>
    <recommendedName>
        <fullName evidence="11">8-oxo-dGTP diphosphatase</fullName>
        <ecNumber evidence="11">3.6.1.55</ecNumber>
    </recommendedName>
</protein>
<evidence type="ECO:0000256" key="1">
    <source>
        <dbReference type="ARBA" id="ARBA00001946"/>
    </source>
</evidence>
<keyword evidence="9" id="KW-0234">DNA repair</keyword>
<proteinExistence type="inferred from homology"/>
<evidence type="ECO:0000256" key="10">
    <source>
        <dbReference type="ARBA" id="ARBA00035861"/>
    </source>
</evidence>
<accession>A0ABV6QFY8</accession>
<dbReference type="RefSeq" id="WP_380043809.1">
    <property type="nucleotide sequence ID" value="NZ_JBHLTC010000002.1"/>
</dbReference>
<evidence type="ECO:0000256" key="4">
    <source>
        <dbReference type="ARBA" id="ARBA00022705"/>
    </source>
</evidence>
<evidence type="ECO:0000256" key="6">
    <source>
        <dbReference type="ARBA" id="ARBA00022763"/>
    </source>
</evidence>
<feature type="domain" description="Nudix hydrolase" evidence="14">
    <location>
        <begin position="1"/>
        <end position="122"/>
    </location>
</feature>